<dbReference type="PANTHER" id="PTHR43047:SF63">
    <property type="entry name" value="HISTIDINE KINASE"/>
    <property type="match status" value="1"/>
</dbReference>
<dbReference type="GO" id="GO:0009927">
    <property type="term" value="F:histidine phosphotransfer kinase activity"/>
    <property type="evidence" value="ECO:0007669"/>
    <property type="project" value="TreeGrafter"/>
</dbReference>
<dbReference type="InterPro" id="IPR000014">
    <property type="entry name" value="PAS"/>
</dbReference>
<evidence type="ECO:0000256" key="3">
    <source>
        <dbReference type="ARBA" id="ARBA00006402"/>
    </source>
</evidence>
<evidence type="ECO:0000256" key="12">
    <source>
        <dbReference type="ARBA" id="ARBA00023306"/>
    </source>
</evidence>
<dbReference type="EMBL" id="CM002803">
    <property type="protein sequence ID" value="KEI66211.1"/>
    <property type="molecule type" value="Genomic_DNA"/>
</dbReference>
<evidence type="ECO:0000256" key="5">
    <source>
        <dbReference type="ARBA" id="ARBA00022553"/>
    </source>
</evidence>
<dbReference type="PROSITE" id="PS50109">
    <property type="entry name" value="HIS_KIN"/>
    <property type="match status" value="1"/>
</dbReference>
<sequence>MMLENKLSPESFMDQKNPIFPESENWKNTTVYLKIWHEKQKNKSLVSADSSELMIPSQREIFEAIAEVTPIPIMISRLSDGLILYANSFCSELFDFPLNQIKIITTLGFYPIALERQKLIDQIIAEGYIHNHELQVKKTDGTPFWVTGSFQILPFQGEQAILSIFHDITERKKTEATLQLSTERLYRQNVALRDLSREQTCNYDHIDTAIRQITETAAHTLDVDRVSVWLHSGLGDSISEQERVNDLNPACEDELWVKQNALEWTCVDLYERQTHHHSPEESAIINHNFSLCSNPFNLKKFSFYPLDLLTKSLSKSSELIGNSLASFSSHCLDRPIWLNGKIIGFICVEYPIDQQECSLEDRIFIDSLANLVALAIERFERIKAEKALAQVKNELEIRVKKRTTELQEAVQQLRIEMVERFKVEGILQTALHQAQAASQAKSTFLANMSHELRTPLHAIIGFSDLLLEEVVDKKLYDLLPDVEKIHQSGYHLLTLINDILDLCKVEAGQIPLSLETFEVASFVHDVVTCLQPLAEQNQNTVQICCKNNLDIMEGDITKIRQILYNIISNALKFTYQGKVTVTLKREQNEDSDWICFEVTDTGIGISREQQKNLFQAFTQVDNSLSRDYGGTGLGLAITHHYCKMLGGQIIVSSQLGVGSKFTVYLPTALV</sequence>
<evidence type="ECO:0000259" key="14">
    <source>
        <dbReference type="PROSITE" id="PS50109"/>
    </source>
</evidence>
<keyword evidence="12" id="KW-0131">Cell cycle</keyword>
<accession>A0A073CDK2</accession>
<evidence type="ECO:0000256" key="11">
    <source>
        <dbReference type="ARBA" id="ARBA00023136"/>
    </source>
</evidence>
<comment type="subcellular location">
    <subcellularLocation>
        <location evidence="2">Membrane</location>
    </subcellularLocation>
</comment>
<dbReference type="InterPro" id="IPR035965">
    <property type="entry name" value="PAS-like_dom_sf"/>
</dbReference>
<evidence type="ECO:0000256" key="6">
    <source>
        <dbReference type="ARBA" id="ARBA00022679"/>
    </source>
</evidence>
<dbReference type="RefSeq" id="WP_081846337.1">
    <property type="nucleotide sequence ID" value="NZ_CM002803.1"/>
</dbReference>
<keyword evidence="8" id="KW-0418">Kinase</keyword>
<dbReference type="SUPFAM" id="SSF55785">
    <property type="entry name" value="PYP-like sensor domain (PAS domain)"/>
    <property type="match status" value="1"/>
</dbReference>
<dbReference type="PATRIC" id="fig|388467.6.peg.1054"/>
<dbReference type="Gene3D" id="3.30.450.40">
    <property type="match status" value="1"/>
</dbReference>
<dbReference type="GO" id="GO:0005524">
    <property type="term" value="F:ATP binding"/>
    <property type="evidence" value="ECO:0007669"/>
    <property type="project" value="UniProtKB-KW"/>
</dbReference>
<reference evidence="16 17" key="1">
    <citation type="journal article" date="2014" name="Appl. Environ. Microbiol.">
        <title>Elucidation of insertion elements encoded on plasmids and in vitro construction of shuttle vectors from the toxic cyanobacterium Planktothrix.</title>
        <authorList>
            <person name="Christiansen G."/>
            <person name="Goesmann A."/>
            <person name="Kurmayer R."/>
        </authorList>
    </citation>
    <scope>NUCLEOTIDE SEQUENCE [LARGE SCALE GENOMIC DNA]</scope>
    <source>
        <strain evidence="16 17">NIVA-CYA 126/8</strain>
    </source>
</reference>
<dbReference type="CDD" id="cd16922">
    <property type="entry name" value="HATPase_EvgS-ArcB-TorS-like"/>
    <property type="match status" value="1"/>
</dbReference>
<dbReference type="HOGENOM" id="CLU_409850_0_0_3"/>
<evidence type="ECO:0000256" key="9">
    <source>
        <dbReference type="ARBA" id="ARBA00022840"/>
    </source>
</evidence>
<dbReference type="Pfam" id="PF00512">
    <property type="entry name" value="HisKA"/>
    <property type="match status" value="1"/>
</dbReference>
<proteinExistence type="inferred from homology"/>
<feature type="domain" description="PAC" evidence="15">
    <location>
        <begin position="130"/>
        <end position="180"/>
    </location>
</feature>
<dbReference type="GO" id="GO:0000155">
    <property type="term" value="F:phosphorelay sensor kinase activity"/>
    <property type="evidence" value="ECO:0007669"/>
    <property type="project" value="InterPro"/>
</dbReference>
<name>A0A073CDK2_PLAA1</name>
<evidence type="ECO:0000256" key="13">
    <source>
        <dbReference type="ARBA" id="ARBA00074306"/>
    </source>
</evidence>
<keyword evidence="17" id="KW-1185">Reference proteome</keyword>
<dbReference type="GeneID" id="77287333"/>
<dbReference type="STRING" id="388467.A19Y_1109"/>
<organism evidence="16 17">
    <name type="scientific">Planktothrix agardhii (strain NIVA-CYA 126/8)</name>
    <dbReference type="NCBI Taxonomy" id="388467"/>
    <lineage>
        <taxon>Bacteria</taxon>
        <taxon>Bacillati</taxon>
        <taxon>Cyanobacteriota</taxon>
        <taxon>Cyanophyceae</taxon>
        <taxon>Oscillatoriophycideae</taxon>
        <taxon>Oscillatoriales</taxon>
        <taxon>Microcoleaceae</taxon>
        <taxon>Planktothrix</taxon>
    </lineage>
</organism>
<dbReference type="SUPFAM" id="SSF55874">
    <property type="entry name" value="ATPase domain of HSP90 chaperone/DNA topoisomerase II/histidine kinase"/>
    <property type="match status" value="1"/>
</dbReference>
<dbReference type="SMART" id="SM00387">
    <property type="entry name" value="HATPase_c"/>
    <property type="match status" value="1"/>
</dbReference>
<keyword evidence="5" id="KW-0597">Phosphoprotein</keyword>
<dbReference type="InterPro" id="IPR029016">
    <property type="entry name" value="GAF-like_dom_sf"/>
</dbReference>
<dbReference type="PRINTS" id="PR00344">
    <property type="entry name" value="BCTRLSENSOR"/>
</dbReference>
<comment type="similarity">
    <text evidence="3">In the N-terminal section; belongs to the phytochrome family.</text>
</comment>
<dbReference type="InterPro" id="IPR036097">
    <property type="entry name" value="HisK_dim/P_sf"/>
</dbReference>
<evidence type="ECO:0000256" key="4">
    <source>
        <dbReference type="ARBA" id="ARBA00012438"/>
    </source>
</evidence>
<dbReference type="Gene3D" id="1.10.287.130">
    <property type="match status" value="1"/>
</dbReference>
<evidence type="ECO:0000256" key="1">
    <source>
        <dbReference type="ARBA" id="ARBA00000085"/>
    </source>
</evidence>
<gene>
    <name evidence="16" type="ORF">A19Y_1109</name>
</gene>
<keyword evidence="11" id="KW-0472">Membrane</keyword>
<dbReference type="InterPro" id="IPR003661">
    <property type="entry name" value="HisK_dim/P_dom"/>
</dbReference>
<dbReference type="PANTHER" id="PTHR43047">
    <property type="entry name" value="TWO-COMPONENT HISTIDINE PROTEIN KINASE"/>
    <property type="match status" value="1"/>
</dbReference>
<dbReference type="SUPFAM" id="SSF47384">
    <property type="entry name" value="Homodimeric domain of signal transducing histidine kinase"/>
    <property type="match status" value="1"/>
</dbReference>
<dbReference type="NCBIfam" id="TIGR00229">
    <property type="entry name" value="sensory_box"/>
    <property type="match status" value="1"/>
</dbReference>
<dbReference type="FunFam" id="3.30.565.10:FF:000010">
    <property type="entry name" value="Sensor histidine kinase RcsC"/>
    <property type="match status" value="1"/>
</dbReference>
<dbReference type="InterPro" id="IPR036890">
    <property type="entry name" value="HATPase_C_sf"/>
</dbReference>
<dbReference type="SUPFAM" id="SSF55781">
    <property type="entry name" value="GAF domain-like"/>
    <property type="match status" value="1"/>
</dbReference>
<dbReference type="InterPro" id="IPR004358">
    <property type="entry name" value="Sig_transdc_His_kin-like_C"/>
</dbReference>
<dbReference type="PROSITE" id="PS50113">
    <property type="entry name" value="PAC"/>
    <property type="match status" value="1"/>
</dbReference>
<dbReference type="CDD" id="cd00082">
    <property type="entry name" value="HisKA"/>
    <property type="match status" value="1"/>
</dbReference>
<dbReference type="Gene3D" id="3.30.565.10">
    <property type="entry name" value="Histidine kinase-like ATPase, C-terminal domain"/>
    <property type="match status" value="1"/>
</dbReference>
<evidence type="ECO:0000256" key="8">
    <source>
        <dbReference type="ARBA" id="ARBA00022777"/>
    </source>
</evidence>
<keyword evidence="7" id="KW-0547">Nucleotide-binding</keyword>
<dbReference type="InterPro" id="IPR005467">
    <property type="entry name" value="His_kinase_dom"/>
</dbReference>
<dbReference type="Proteomes" id="UP000027395">
    <property type="component" value="Chromosome"/>
</dbReference>
<evidence type="ECO:0000256" key="7">
    <source>
        <dbReference type="ARBA" id="ARBA00022741"/>
    </source>
</evidence>
<evidence type="ECO:0000259" key="15">
    <source>
        <dbReference type="PROSITE" id="PS50113"/>
    </source>
</evidence>
<evidence type="ECO:0000256" key="10">
    <source>
        <dbReference type="ARBA" id="ARBA00023012"/>
    </source>
</evidence>
<keyword evidence="6 16" id="KW-0808">Transferase</keyword>
<dbReference type="InterPro" id="IPR003594">
    <property type="entry name" value="HATPase_dom"/>
</dbReference>
<dbReference type="InterPro" id="IPR000700">
    <property type="entry name" value="PAS-assoc_C"/>
</dbReference>
<keyword evidence="9" id="KW-0067">ATP-binding</keyword>
<dbReference type="GO" id="GO:0005886">
    <property type="term" value="C:plasma membrane"/>
    <property type="evidence" value="ECO:0007669"/>
    <property type="project" value="TreeGrafter"/>
</dbReference>
<feature type="domain" description="Histidine kinase" evidence="14">
    <location>
        <begin position="447"/>
        <end position="669"/>
    </location>
</feature>
<evidence type="ECO:0000313" key="16">
    <source>
        <dbReference type="EMBL" id="KEI66211.1"/>
    </source>
</evidence>
<evidence type="ECO:0000256" key="2">
    <source>
        <dbReference type="ARBA" id="ARBA00004370"/>
    </source>
</evidence>
<protein>
    <recommendedName>
        <fullName evidence="13">Circadian input-output histidine kinase CikA</fullName>
        <ecNumber evidence="4">2.7.13.3</ecNumber>
    </recommendedName>
</protein>
<dbReference type="Pfam" id="PF02518">
    <property type="entry name" value="HATPase_c"/>
    <property type="match status" value="1"/>
</dbReference>
<dbReference type="AlphaFoldDB" id="A0A073CDK2"/>
<dbReference type="FunFam" id="1.10.287.130:FF:000038">
    <property type="entry name" value="Sensory transduction histidine kinase"/>
    <property type="match status" value="1"/>
</dbReference>
<comment type="catalytic activity">
    <reaction evidence="1">
        <text>ATP + protein L-histidine = ADP + protein N-phospho-L-histidine.</text>
        <dbReference type="EC" id="2.7.13.3"/>
    </reaction>
</comment>
<dbReference type="SMART" id="SM00388">
    <property type="entry name" value="HisKA"/>
    <property type="match status" value="1"/>
</dbReference>
<dbReference type="EC" id="2.7.13.3" evidence="4"/>
<keyword evidence="10" id="KW-0902">Two-component regulatory system</keyword>
<evidence type="ECO:0000313" key="17">
    <source>
        <dbReference type="Proteomes" id="UP000027395"/>
    </source>
</evidence>
<dbReference type="eggNOG" id="COG2205">
    <property type="taxonomic scope" value="Bacteria"/>
</dbReference>
<dbReference type="Gene3D" id="3.30.450.20">
    <property type="entry name" value="PAS domain"/>
    <property type="match status" value="1"/>
</dbReference>